<dbReference type="RefSeq" id="WP_230867623.1">
    <property type="nucleotide sequence ID" value="NZ_CP046640.1"/>
</dbReference>
<accession>A0A8A7KN10</accession>
<sequence length="415" mass="45006">MNWTTIRNNLKQYMLLFVLLGIIVLFQVLTNGILLKPMNVSNLIFQNAYVVILATGMLLCILTGGNIDLSVGSVCALIGACAGTFIISWGWNPHLSILLSLLIGIGIGVWQGFWIAYVRIPAFIVTLAGMLIFRGLTLIVLNGLTLAPFPSEYRAYSAGFIPDLFENMHLFGVRNSTSLVIGIILAIAFSIYQIYSYNSRKNKGYSVESLLNMGFRLTIIAVAIIWVFYILANYRGVPMVFIILGIILIVYSYFTSSTVPGRHIYALGGNEKAARLSGVKTRKLLFLVYVNMAFLASIAGIVFSTRLNSASPQAGQLFELDAIGACFIGGASATGGIGTISGALIGAMTMGILNNGMSIMGVSSNVQQVVKGLVLLAAVAFDVISKQNIRFNFLSKLRRKGNKHHNIDEQKSSTS</sequence>
<keyword evidence="4" id="KW-0997">Cell inner membrane</keyword>
<feature type="transmembrane region" description="Helical" evidence="11">
    <location>
        <begin position="12"/>
        <end position="34"/>
    </location>
</feature>
<keyword evidence="6 11" id="KW-0812">Transmembrane</keyword>
<dbReference type="InterPro" id="IPR001851">
    <property type="entry name" value="ABC_transp_permease"/>
</dbReference>
<dbReference type="Proteomes" id="UP000665020">
    <property type="component" value="Chromosome"/>
</dbReference>
<comment type="function">
    <text evidence="9">Part of the binding-protein-dependent transport system for D-xylose. Probably responsible for the translocation of the substrate across the membrane.</text>
</comment>
<keyword evidence="7 11" id="KW-1133">Transmembrane helix</keyword>
<reference evidence="12" key="1">
    <citation type="submission" date="2019-12" db="EMBL/GenBank/DDBJ databases">
        <authorList>
            <person name="zhang j."/>
            <person name="sun C.M."/>
        </authorList>
    </citation>
    <scope>NUCLEOTIDE SEQUENCE</scope>
    <source>
        <strain evidence="12">NS-1</strain>
    </source>
</reference>
<evidence type="ECO:0000256" key="8">
    <source>
        <dbReference type="ARBA" id="ARBA00023136"/>
    </source>
</evidence>
<evidence type="ECO:0000256" key="3">
    <source>
        <dbReference type="ARBA" id="ARBA00022475"/>
    </source>
</evidence>
<keyword evidence="3" id="KW-1003">Cell membrane</keyword>
<evidence type="ECO:0000256" key="6">
    <source>
        <dbReference type="ARBA" id="ARBA00022692"/>
    </source>
</evidence>
<proteinExistence type="predicted"/>
<dbReference type="EMBL" id="CP046640">
    <property type="protein sequence ID" value="QTL99232.1"/>
    <property type="molecule type" value="Genomic_DNA"/>
</dbReference>
<feature type="transmembrane region" description="Helical" evidence="11">
    <location>
        <begin position="237"/>
        <end position="254"/>
    </location>
</feature>
<evidence type="ECO:0000256" key="9">
    <source>
        <dbReference type="ARBA" id="ARBA00035611"/>
    </source>
</evidence>
<comment type="subcellular location">
    <subcellularLocation>
        <location evidence="1">Cell membrane</location>
        <topology evidence="1">Multi-pass membrane protein</topology>
    </subcellularLocation>
</comment>
<dbReference type="KEGG" id="ifn:GM661_15335"/>
<dbReference type="PANTHER" id="PTHR32196">
    <property type="entry name" value="ABC TRANSPORTER PERMEASE PROTEIN YPHD-RELATED-RELATED"/>
    <property type="match status" value="1"/>
</dbReference>
<evidence type="ECO:0000256" key="11">
    <source>
        <dbReference type="SAM" id="Phobius"/>
    </source>
</evidence>
<keyword evidence="13" id="KW-1185">Reference proteome</keyword>
<feature type="transmembrane region" description="Helical" evidence="11">
    <location>
        <begin position="97"/>
        <end position="117"/>
    </location>
</feature>
<evidence type="ECO:0000256" key="2">
    <source>
        <dbReference type="ARBA" id="ARBA00022448"/>
    </source>
</evidence>
<evidence type="ECO:0000313" key="12">
    <source>
        <dbReference type="EMBL" id="QTL99232.1"/>
    </source>
</evidence>
<feature type="transmembrane region" description="Helical" evidence="11">
    <location>
        <begin position="169"/>
        <end position="192"/>
    </location>
</feature>
<protein>
    <recommendedName>
        <fullName evidence="10">Xylose transport system permease protein XylH</fullName>
    </recommendedName>
</protein>
<feature type="transmembrane region" description="Helical" evidence="11">
    <location>
        <begin position="124"/>
        <end position="149"/>
    </location>
</feature>
<gene>
    <name evidence="12" type="ORF">GM661_15335</name>
</gene>
<evidence type="ECO:0000256" key="4">
    <source>
        <dbReference type="ARBA" id="ARBA00022519"/>
    </source>
</evidence>
<name>A0A8A7KN10_9FIRM</name>
<evidence type="ECO:0000256" key="7">
    <source>
        <dbReference type="ARBA" id="ARBA00022989"/>
    </source>
</evidence>
<dbReference type="NCBIfam" id="NF040906">
    <property type="entry name" value="GguB"/>
    <property type="match status" value="1"/>
</dbReference>
<keyword evidence="8 11" id="KW-0472">Membrane</keyword>
<dbReference type="CDD" id="cd06579">
    <property type="entry name" value="TM_PBP1_transp_AraH_like"/>
    <property type="match status" value="1"/>
</dbReference>
<evidence type="ECO:0000256" key="1">
    <source>
        <dbReference type="ARBA" id="ARBA00004651"/>
    </source>
</evidence>
<evidence type="ECO:0000256" key="10">
    <source>
        <dbReference type="ARBA" id="ARBA00035686"/>
    </source>
</evidence>
<feature type="transmembrane region" description="Helical" evidence="11">
    <location>
        <begin position="322"/>
        <end position="353"/>
    </location>
</feature>
<evidence type="ECO:0000313" key="13">
    <source>
        <dbReference type="Proteomes" id="UP000665020"/>
    </source>
</evidence>
<keyword evidence="2" id="KW-0813">Transport</keyword>
<feature type="transmembrane region" description="Helical" evidence="11">
    <location>
        <begin position="69"/>
        <end position="91"/>
    </location>
</feature>
<dbReference type="PANTHER" id="PTHR32196:SF32">
    <property type="entry name" value="XYLOSE TRANSPORT SYSTEM PERMEASE PROTEIN XYLH"/>
    <property type="match status" value="1"/>
</dbReference>
<dbReference type="GO" id="GO:0005886">
    <property type="term" value="C:plasma membrane"/>
    <property type="evidence" value="ECO:0007669"/>
    <property type="project" value="UniProtKB-SubCell"/>
</dbReference>
<feature type="transmembrane region" description="Helical" evidence="11">
    <location>
        <begin position="284"/>
        <end position="302"/>
    </location>
</feature>
<dbReference type="Pfam" id="PF02653">
    <property type="entry name" value="BPD_transp_2"/>
    <property type="match status" value="1"/>
</dbReference>
<organism evidence="12 13">
    <name type="scientific">Iocasia fonsfrigidae</name>
    <dbReference type="NCBI Taxonomy" id="2682810"/>
    <lineage>
        <taxon>Bacteria</taxon>
        <taxon>Bacillati</taxon>
        <taxon>Bacillota</taxon>
        <taxon>Clostridia</taxon>
        <taxon>Halanaerobiales</taxon>
        <taxon>Halanaerobiaceae</taxon>
        <taxon>Iocasia</taxon>
    </lineage>
</organism>
<keyword evidence="5" id="KW-0762">Sugar transport</keyword>
<dbReference type="AlphaFoldDB" id="A0A8A7KN10"/>
<evidence type="ECO:0000256" key="5">
    <source>
        <dbReference type="ARBA" id="ARBA00022597"/>
    </source>
</evidence>
<feature type="transmembrane region" description="Helical" evidence="11">
    <location>
        <begin position="213"/>
        <end position="231"/>
    </location>
</feature>
<dbReference type="GO" id="GO:0022857">
    <property type="term" value="F:transmembrane transporter activity"/>
    <property type="evidence" value="ECO:0007669"/>
    <property type="project" value="InterPro"/>
</dbReference>
<feature type="transmembrane region" description="Helical" evidence="11">
    <location>
        <begin position="40"/>
        <end position="62"/>
    </location>
</feature>